<proteinExistence type="predicted"/>
<dbReference type="InterPro" id="IPR025965">
    <property type="entry name" value="FlgD/Vpr_Ig-like"/>
</dbReference>
<dbReference type="InterPro" id="IPR026444">
    <property type="entry name" value="Secre_tail"/>
</dbReference>
<accession>A0A235BXZ7</accession>
<gene>
    <name evidence="2" type="ORF">CH330_00935</name>
</gene>
<sequence>MRIFVTDTLGNVLDTIIHPLSGNYGTRCLALDYGKPTNPPSLLNMFTWFNAGGTSVDSCCMYEMDRTNGTVINGYQFPNTDWNMRGIEYDPADGSYWVTIMQWGTSQNNQILKVGGFNGPPVGLNEVGLTRLRQTAGMAVRVQPNPFTRVVVLSIDLAGSRPVTVRIYDNTGRVVHTIVRNRLVSSHARFNWDGRDESGLALAPGIYFYRVSSNGDDSWGKVVLTR</sequence>
<dbReference type="AlphaFoldDB" id="A0A235BXZ7"/>
<comment type="caution">
    <text evidence="2">The sequence shown here is derived from an EMBL/GenBank/DDBJ whole genome shotgun (WGS) entry which is preliminary data.</text>
</comment>
<evidence type="ECO:0000259" key="1">
    <source>
        <dbReference type="Pfam" id="PF13860"/>
    </source>
</evidence>
<dbReference type="Pfam" id="PF13860">
    <property type="entry name" value="FlgD_ig"/>
    <property type="match status" value="1"/>
</dbReference>
<evidence type="ECO:0000313" key="2">
    <source>
        <dbReference type="EMBL" id="OYD17092.1"/>
    </source>
</evidence>
<dbReference type="Proteomes" id="UP000215559">
    <property type="component" value="Unassembled WGS sequence"/>
</dbReference>
<feature type="domain" description="FlgD/Vpr Ig-like" evidence="1">
    <location>
        <begin position="161"/>
        <end position="215"/>
    </location>
</feature>
<name>A0A235BXZ7_UNCW3</name>
<protein>
    <recommendedName>
        <fullName evidence="1">FlgD/Vpr Ig-like domain-containing protein</fullName>
    </recommendedName>
</protein>
<organism evidence="2 3">
    <name type="scientific">candidate division WOR-3 bacterium JGI_Cruoil_03_51_56</name>
    <dbReference type="NCBI Taxonomy" id="1973747"/>
    <lineage>
        <taxon>Bacteria</taxon>
        <taxon>Bacteria division WOR-3</taxon>
    </lineage>
</organism>
<evidence type="ECO:0000313" key="3">
    <source>
        <dbReference type="Proteomes" id="UP000215559"/>
    </source>
</evidence>
<dbReference type="EMBL" id="NOZP01000021">
    <property type="protein sequence ID" value="OYD17092.1"/>
    <property type="molecule type" value="Genomic_DNA"/>
</dbReference>
<reference evidence="2 3" key="1">
    <citation type="submission" date="2017-07" db="EMBL/GenBank/DDBJ databases">
        <title>Recovery of genomes from metagenomes via a dereplication, aggregation, and scoring strategy.</title>
        <authorList>
            <person name="Sieber C.M."/>
            <person name="Probst A.J."/>
            <person name="Sharrar A."/>
            <person name="Thomas B.C."/>
            <person name="Hess M."/>
            <person name="Tringe S.G."/>
            <person name="Banfield J.F."/>
        </authorList>
    </citation>
    <scope>NUCLEOTIDE SEQUENCE [LARGE SCALE GENOMIC DNA]</scope>
    <source>
        <strain evidence="2">JGI_Cruoil_03_51_56</strain>
    </source>
</reference>
<dbReference type="NCBIfam" id="TIGR04183">
    <property type="entry name" value="Por_Secre_tail"/>
    <property type="match status" value="1"/>
</dbReference>
<dbReference type="Gene3D" id="2.60.40.4070">
    <property type="match status" value="1"/>
</dbReference>